<dbReference type="RefSeq" id="WP_011822518.1">
    <property type="nucleotide sequence ID" value="NC_008818.1"/>
</dbReference>
<dbReference type="Gene3D" id="3.40.50.720">
    <property type="entry name" value="NAD(P)-binding Rossmann-like Domain"/>
    <property type="match status" value="1"/>
</dbReference>
<dbReference type="InterPro" id="IPR050259">
    <property type="entry name" value="SDR"/>
</dbReference>
<dbReference type="InterPro" id="IPR002347">
    <property type="entry name" value="SDR_fam"/>
</dbReference>
<sequence length="269" mass="28733">MPGRASFDLRGVNVLVTASSRGIGFYAARGLARLGASVAISSRSREALERAAKEIKEETGVEPIAIQADLTRRDDLVRLVEEAWDGLGGLDALVFNAGNVSCEPCHLEDAGYSDWLEAARLHLVAPGFLTSLLLPRFLRRGSGVFVYLSSVSVKAPMTPFALADVSRAGLVQLAKLVARSYGGRGIRAYTVLLGSFDTPGARRNVARIGESMGLSPEEAWRKLVLEATPLGRVARPEELANLLAFLLSPSAEYMNGATIVMDGAMTPCT</sequence>
<dbReference type="PANTHER" id="PTHR42879:SF5">
    <property type="entry name" value="SHORT-CHAIN ALCOHOL DEHYDROGENASE"/>
    <property type="match status" value="1"/>
</dbReference>
<dbReference type="HOGENOM" id="CLU_010194_1_2_2"/>
<dbReference type="Proteomes" id="UP000002593">
    <property type="component" value="Chromosome"/>
</dbReference>
<dbReference type="PANTHER" id="PTHR42879">
    <property type="entry name" value="3-OXOACYL-(ACYL-CARRIER-PROTEIN) REDUCTASE"/>
    <property type="match status" value="1"/>
</dbReference>
<organism evidence="2 3">
    <name type="scientific">Hyperthermus butylicus (strain DSM 5456 / JCM 9403 / PLM1-5)</name>
    <dbReference type="NCBI Taxonomy" id="415426"/>
    <lineage>
        <taxon>Archaea</taxon>
        <taxon>Thermoproteota</taxon>
        <taxon>Thermoprotei</taxon>
        <taxon>Desulfurococcales</taxon>
        <taxon>Pyrodictiaceae</taxon>
        <taxon>Hyperthermus</taxon>
    </lineage>
</organism>
<protein>
    <submittedName>
        <fullName evidence="2">Dehydrogenase</fullName>
    </submittedName>
</protein>
<evidence type="ECO:0000313" key="3">
    <source>
        <dbReference type="Proteomes" id="UP000002593"/>
    </source>
</evidence>
<keyword evidence="3" id="KW-1185">Reference proteome</keyword>
<dbReference type="eggNOG" id="arCOG01260">
    <property type="taxonomic scope" value="Archaea"/>
</dbReference>
<dbReference type="Pfam" id="PF13561">
    <property type="entry name" value="adh_short_C2"/>
    <property type="match status" value="1"/>
</dbReference>
<evidence type="ECO:0000313" key="2">
    <source>
        <dbReference type="EMBL" id="ABM81200.1"/>
    </source>
</evidence>
<comment type="similarity">
    <text evidence="1">Belongs to the short-chain dehydrogenases/reductases (SDR) family.</text>
</comment>
<dbReference type="STRING" id="415426.Hbut_1375"/>
<gene>
    <name evidence="2" type="ordered locus">Hbut_1375</name>
</gene>
<reference evidence="2 3" key="1">
    <citation type="journal article" date="2007" name="Archaea">
        <title>The genome of Hyperthermus butylicus: a sulfur-reducing, peptide fermenting, neutrophilic Crenarchaeote growing up to 108 degrees C.</title>
        <authorList>
            <person name="Brugger K."/>
            <person name="Chen L."/>
            <person name="Stark M."/>
            <person name="Zibat A."/>
            <person name="Redder P."/>
            <person name="Ruepp A."/>
            <person name="Awayez M."/>
            <person name="She Q."/>
            <person name="Garrett R.A."/>
            <person name="Klenk H.P."/>
        </authorList>
    </citation>
    <scope>NUCLEOTIDE SEQUENCE [LARGE SCALE GENOMIC DNA]</scope>
    <source>
        <strain evidence="3">DSM 5456 / JCM 9403 / PLM1-5</strain>
    </source>
</reference>
<proteinExistence type="inferred from homology"/>
<evidence type="ECO:0000256" key="1">
    <source>
        <dbReference type="ARBA" id="ARBA00006484"/>
    </source>
</evidence>
<dbReference type="GeneID" id="4782218"/>
<dbReference type="EnsemblBacteria" id="ABM81200">
    <property type="protein sequence ID" value="ABM81200"/>
    <property type="gene ID" value="Hbut_1375"/>
</dbReference>
<dbReference type="InterPro" id="IPR036291">
    <property type="entry name" value="NAD(P)-bd_dom_sf"/>
</dbReference>
<accession>A2BMI9</accession>
<dbReference type="NCBIfam" id="NF006213">
    <property type="entry name" value="PRK08340.1"/>
    <property type="match status" value="1"/>
</dbReference>
<dbReference type="AlphaFoldDB" id="A2BMI9"/>
<dbReference type="SUPFAM" id="SSF51735">
    <property type="entry name" value="NAD(P)-binding Rossmann-fold domains"/>
    <property type="match status" value="1"/>
</dbReference>
<dbReference type="EMBL" id="CP000493">
    <property type="protein sequence ID" value="ABM81200.1"/>
    <property type="molecule type" value="Genomic_DNA"/>
</dbReference>
<dbReference type="KEGG" id="hbu:Hbut_1375"/>
<name>A2BMI9_HYPBU</name>
<dbReference type="PRINTS" id="PR00081">
    <property type="entry name" value="GDHRDH"/>
</dbReference>
<dbReference type="CDD" id="cd05344">
    <property type="entry name" value="BKR_like_SDR_like"/>
    <property type="match status" value="1"/>
</dbReference>